<dbReference type="AlphaFoldDB" id="A0A1V4H847"/>
<evidence type="ECO:0008006" key="3">
    <source>
        <dbReference type="Google" id="ProtNLM"/>
    </source>
</evidence>
<accession>A0A1V4H847</accession>
<evidence type="ECO:0000313" key="1">
    <source>
        <dbReference type="EMBL" id="OPH47371.1"/>
    </source>
</evidence>
<evidence type="ECO:0000313" key="2">
    <source>
        <dbReference type="Proteomes" id="UP000190626"/>
    </source>
</evidence>
<comment type="caution">
    <text evidence="1">The sequence shown here is derived from an EMBL/GenBank/DDBJ whole genome shotgun (WGS) entry which is preliminary data.</text>
</comment>
<dbReference type="STRING" id="1469647.BC351_40160"/>
<dbReference type="RefSeq" id="WP_079420658.1">
    <property type="nucleotide sequence ID" value="NZ_MBTG01000062.1"/>
</dbReference>
<dbReference type="Proteomes" id="UP000190626">
    <property type="component" value="Unassembled WGS sequence"/>
</dbReference>
<dbReference type="EMBL" id="MBTG01000062">
    <property type="protein sequence ID" value="OPH47371.1"/>
    <property type="molecule type" value="Genomic_DNA"/>
</dbReference>
<reference evidence="2" key="1">
    <citation type="submission" date="2016-07" db="EMBL/GenBank/DDBJ databases">
        <authorList>
            <person name="Florea S."/>
            <person name="Webb J.S."/>
            <person name="Jaromczyk J."/>
            <person name="Schardl C.L."/>
        </authorList>
    </citation>
    <scope>NUCLEOTIDE SEQUENCE [LARGE SCALE GENOMIC DNA]</scope>
    <source>
        <strain evidence="2">CY1</strain>
    </source>
</reference>
<sequence length="140" mass="15689">MANKYKSIERAVEVTDEALNVTKVIRARPKSVVNALSNFSSTTMTFGNNKFLLDKSGMTHILERHHPSYWDGSVKSSQTFFNENLSIDDISNGIQSVMNQNRQTLINRGSTGMYQITGSFNGTEYILGLNNGRVGQFYPK</sequence>
<name>A0A1V4H847_9BACL</name>
<dbReference type="OrthoDB" id="1957343at2"/>
<protein>
    <recommendedName>
        <fullName evidence="3">Bacterial EndoU nuclease domain-containing protein</fullName>
    </recommendedName>
</protein>
<organism evidence="1 2">
    <name type="scientific">Paenibacillus ferrarius</name>
    <dbReference type="NCBI Taxonomy" id="1469647"/>
    <lineage>
        <taxon>Bacteria</taxon>
        <taxon>Bacillati</taxon>
        <taxon>Bacillota</taxon>
        <taxon>Bacilli</taxon>
        <taxon>Bacillales</taxon>
        <taxon>Paenibacillaceae</taxon>
        <taxon>Paenibacillus</taxon>
    </lineage>
</organism>
<keyword evidence="2" id="KW-1185">Reference proteome</keyword>
<proteinExistence type="predicted"/>
<gene>
    <name evidence="1" type="ORF">BC351_40160</name>
</gene>